<feature type="domain" description="Peptidase M16 C-terminal" evidence="2">
    <location>
        <begin position="197"/>
        <end position="377"/>
    </location>
</feature>
<dbReference type="InterPro" id="IPR007863">
    <property type="entry name" value="Peptidase_M16_C"/>
</dbReference>
<dbReference type="EMBL" id="LLWF02000023">
    <property type="protein sequence ID" value="ONH83519.1"/>
    <property type="molecule type" value="Genomic_DNA"/>
</dbReference>
<dbReference type="InterPro" id="IPR050361">
    <property type="entry name" value="MPP/UQCRC_Complex"/>
</dbReference>
<dbReference type="GO" id="GO:0046872">
    <property type="term" value="F:metal ion binding"/>
    <property type="evidence" value="ECO:0007669"/>
    <property type="project" value="InterPro"/>
</dbReference>
<dbReference type="Gene3D" id="3.30.830.10">
    <property type="entry name" value="Metalloenzyme, LuxS/M16 peptidase-like"/>
    <property type="match status" value="2"/>
</dbReference>
<keyword evidence="4" id="KW-1185">Reference proteome</keyword>
<dbReference type="SUPFAM" id="SSF63411">
    <property type="entry name" value="LuxS/MPP-like metallohydrolase"/>
    <property type="match status" value="2"/>
</dbReference>
<dbReference type="PANTHER" id="PTHR11851:SF224">
    <property type="entry name" value="PROCESSING PROTEASE"/>
    <property type="match status" value="1"/>
</dbReference>
<evidence type="ECO:0000313" key="3">
    <source>
        <dbReference type="EMBL" id="ONH83519.1"/>
    </source>
</evidence>
<accession>A0A1S8D6H0</accession>
<gene>
    <name evidence="3" type="ORF">APZ41_009180</name>
</gene>
<proteinExistence type="predicted"/>
<evidence type="ECO:0000256" key="1">
    <source>
        <dbReference type="SAM" id="MobiDB-lite"/>
    </source>
</evidence>
<dbReference type="AlphaFoldDB" id="A0A1S8D6H0"/>
<feature type="region of interest" description="Disordered" evidence="1">
    <location>
        <begin position="1"/>
        <end position="27"/>
    </location>
</feature>
<protein>
    <submittedName>
        <fullName evidence="3">Peptidase M16</fullName>
    </submittedName>
</protein>
<organism evidence="3 4">
    <name type="scientific">Roseomonas mucosa</name>
    <dbReference type="NCBI Taxonomy" id="207340"/>
    <lineage>
        <taxon>Bacteria</taxon>
        <taxon>Pseudomonadati</taxon>
        <taxon>Pseudomonadota</taxon>
        <taxon>Alphaproteobacteria</taxon>
        <taxon>Acetobacterales</taxon>
        <taxon>Roseomonadaceae</taxon>
        <taxon>Roseomonas</taxon>
    </lineage>
</organism>
<dbReference type="PANTHER" id="PTHR11851">
    <property type="entry name" value="METALLOPROTEASE"/>
    <property type="match status" value="1"/>
</dbReference>
<comment type="caution">
    <text evidence="3">The sequence shown here is derived from an EMBL/GenBank/DDBJ whole genome shotgun (WGS) entry which is preliminary data.</text>
</comment>
<dbReference type="InterPro" id="IPR011249">
    <property type="entry name" value="Metalloenz_LuxS/M16"/>
</dbReference>
<dbReference type="Proteomes" id="UP000054844">
    <property type="component" value="Unassembled WGS sequence"/>
</dbReference>
<feature type="compositionally biased region" description="Basic and acidic residues" evidence="1">
    <location>
        <begin position="1"/>
        <end position="10"/>
    </location>
</feature>
<evidence type="ECO:0000259" key="2">
    <source>
        <dbReference type="Pfam" id="PF05193"/>
    </source>
</evidence>
<dbReference type="Pfam" id="PF05193">
    <property type="entry name" value="Peptidase_M16_C"/>
    <property type="match status" value="1"/>
</dbReference>
<dbReference type="STRING" id="207340.APZ41_009180"/>
<name>A0A1S8D6H0_9PROT</name>
<sequence length="449" mass="46215">MAAARGRERIVTSSSLTPPPSHPQAGFSLPIREVTAPGGLSAWLAEDHSVPVVSLAWSWSGGASLDPEGQEGAAALAAALLTEGAGDLPAAQFQDALRDAAIGLSFHGDRDGFEGGFRALGDALPEAVRLARLAMLSPRFDAEAVERVRARAIAGARQQLEGPRGQANRAFWAQAFPGSPYGRPPGGTAESLAALPVEAIRAAAARHLRRDGLVIAAAGAIAPEAFSALLAEVFGGLPEGGAPEAPPLPDFVLPALAGPAPGGGAVVVPVDAPQCAVLFGQPGLPVRDPDWEAAQVALRVLGGGGFSSRLMQEVRVKRGLSYGIGAGLDVIAGQGLVTGSVATENARVTETLNVLRAEWAHMAAEGPTQAELEEAVSYLTGSLPLQFTDSRRTASILMGQRRNGRPADWLAKRPERLAAMTRDGVARVAARVLQPGRLGAVVAGKPEGI</sequence>
<evidence type="ECO:0000313" key="4">
    <source>
        <dbReference type="Proteomes" id="UP000054844"/>
    </source>
</evidence>
<reference evidence="3" key="1">
    <citation type="submission" date="2016-12" db="EMBL/GenBank/DDBJ databases">
        <title>Draft genome sequence of Roseomonas mucosa strain AU37, isolated from a peripheral intravenous catheter.</title>
        <authorList>
            <person name="Choudhury M.A."/>
            <person name="Sidjabat H.E."/>
            <person name="Wailan A.M."/>
            <person name="Zhang L."/>
            <person name="Marsh N.M."/>
            <person name="Rickard C.M."/>
            <person name="Davies M."/>
            <person name="Mcmillan D.J."/>
        </authorList>
    </citation>
    <scope>NUCLEOTIDE SEQUENCE [LARGE SCALE GENOMIC DNA]</scope>
    <source>
        <strain evidence="3">AU37</strain>
    </source>
</reference>